<comment type="caution">
    <text evidence="2">The sequence shown here is derived from an EMBL/GenBank/DDBJ whole genome shotgun (WGS) entry which is preliminary data.</text>
</comment>
<feature type="region of interest" description="Disordered" evidence="1">
    <location>
        <begin position="206"/>
        <end position="227"/>
    </location>
</feature>
<dbReference type="RefSeq" id="XP_066652835.1">
    <property type="nucleotide sequence ID" value="XM_066803669.1"/>
</dbReference>
<accession>A0ABR1LF06</accession>
<organism evidence="2 3">
    <name type="scientific">Phyllosticta citribraziliensis</name>
    <dbReference type="NCBI Taxonomy" id="989973"/>
    <lineage>
        <taxon>Eukaryota</taxon>
        <taxon>Fungi</taxon>
        <taxon>Dikarya</taxon>
        <taxon>Ascomycota</taxon>
        <taxon>Pezizomycotina</taxon>
        <taxon>Dothideomycetes</taxon>
        <taxon>Dothideomycetes incertae sedis</taxon>
        <taxon>Botryosphaeriales</taxon>
        <taxon>Phyllostictaceae</taxon>
        <taxon>Phyllosticta</taxon>
    </lineage>
</organism>
<proteinExistence type="predicted"/>
<dbReference type="GeneID" id="92036575"/>
<keyword evidence="3" id="KW-1185">Reference proteome</keyword>
<evidence type="ECO:0000256" key="1">
    <source>
        <dbReference type="SAM" id="MobiDB-lite"/>
    </source>
</evidence>
<name>A0ABR1LF06_9PEZI</name>
<gene>
    <name evidence="2" type="ORF">J3D65DRAFT_678814</name>
</gene>
<feature type="region of interest" description="Disordered" evidence="1">
    <location>
        <begin position="1"/>
        <end position="28"/>
    </location>
</feature>
<dbReference type="EMBL" id="JBBPEH010000009">
    <property type="protein sequence ID" value="KAK7533796.1"/>
    <property type="molecule type" value="Genomic_DNA"/>
</dbReference>
<evidence type="ECO:0000313" key="3">
    <source>
        <dbReference type="Proteomes" id="UP001360953"/>
    </source>
</evidence>
<reference evidence="2 3" key="1">
    <citation type="submission" date="2024-04" db="EMBL/GenBank/DDBJ databases">
        <title>Phyllosticta paracitricarpa is synonymous to the EU quarantine fungus P. citricarpa based on phylogenomic analyses.</title>
        <authorList>
            <consortium name="Lawrence Berkeley National Laboratory"/>
            <person name="Van ingen-buijs V.A."/>
            <person name="Van westerhoven A.C."/>
            <person name="Haridas S."/>
            <person name="Skiadas P."/>
            <person name="Martin F."/>
            <person name="Groenewald J.Z."/>
            <person name="Crous P.W."/>
            <person name="Seidl M.F."/>
        </authorList>
    </citation>
    <scope>NUCLEOTIDE SEQUENCE [LARGE SCALE GENOMIC DNA]</scope>
    <source>
        <strain evidence="2 3">CPC 17464</strain>
    </source>
</reference>
<sequence length="227" mass="25360">MSRDPSIASHSAYEQAPAQGPSQHQKRHPYCETYSTVMDPTPSATGGFCPPGYRPAQPYRPLAMRPHTSETPVVQENQLFQAQPNLREPQVMLSQTLASETTASFGFGPYDDFIHQSILSEKPMHLEHPVHVKQTVREEQLEHAEHTNPTQSQEIYDDSPATIEALKAVDSKVDELLDLIAAHQNNGTNGDSLRARVRQRLRNLGQMTQVGADSSLPWATKQQRELT</sequence>
<dbReference type="Proteomes" id="UP001360953">
    <property type="component" value="Unassembled WGS sequence"/>
</dbReference>
<evidence type="ECO:0000313" key="2">
    <source>
        <dbReference type="EMBL" id="KAK7533796.1"/>
    </source>
</evidence>
<protein>
    <submittedName>
        <fullName evidence="2">Uncharacterized protein</fullName>
    </submittedName>
</protein>